<sequence>ANPDFTMKISGTSLDLGATDYGITLDPTFTMLEFDGLRVLPVQTGKSNLWSTDSLPSY</sequence>
<proteinExistence type="predicted"/>
<dbReference type="EMBL" id="JAMKFB020000007">
    <property type="protein sequence ID" value="KAL0187800.1"/>
    <property type="molecule type" value="Genomic_DNA"/>
</dbReference>
<evidence type="ECO:0000313" key="1">
    <source>
        <dbReference type="EMBL" id="KAL0187800.1"/>
    </source>
</evidence>
<protein>
    <submittedName>
        <fullName evidence="1">Uncharacterized protein</fullName>
    </submittedName>
</protein>
<gene>
    <name evidence="1" type="ORF">M9458_014899</name>
</gene>
<comment type="caution">
    <text evidence="1">The sequence shown here is derived from an EMBL/GenBank/DDBJ whole genome shotgun (WGS) entry which is preliminary data.</text>
</comment>
<organism evidence="1 2">
    <name type="scientific">Cirrhinus mrigala</name>
    <name type="common">Mrigala</name>
    <dbReference type="NCBI Taxonomy" id="683832"/>
    <lineage>
        <taxon>Eukaryota</taxon>
        <taxon>Metazoa</taxon>
        <taxon>Chordata</taxon>
        <taxon>Craniata</taxon>
        <taxon>Vertebrata</taxon>
        <taxon>Euteleostomi</taxon>
        <taxon>Actinopterygii</taxon>
        <taxon>Neopterygii</taxon>
        <taxon>Teleostei</taxon>
        <taxon>Ostariophysi</taxon>
        <taxon>Cypriniformes</taxon>
        <taxon>Cyprinidae</taxon>
        <taxon>Labeoninae</taxon>
        <taxon>Labeonini</taxon>
        <taxon>Cirrhinus</taxon>
    </lineage>
</organism>
<dbReference type="Proteomes" id="UP001529510">
    <property type="component" value="Unassembled WGS sequence"/>
</dbReference>
<feature type="non-terminal residue" evidence="1">
    <location>
        <position position="1"/>
    </location>
</feature>
<reference evidence="1 2" key="1">
    <citation type="submission" date="2024-05" db="EMBL/GenBank/DDBJ databases">
        <title>Genome sequencing and assembly of Indian major carp, Cirrhinus mrigala (Hamilton, 1822).</title>
        <authorList>
            <person name="Mohindra V."/>
            <person name="Chowdhury L.M."/>
            <person name="Lal K."/>
            <person name="Jena J.K."/>
        </authorList>
    </citation>
    <scope>NUCLEOTIDE SEQUENCE [LARGE SCALE GENOMIC DNA]</scope>
    <source>
        <strain evidence="1">CM1030</strain>
        <tissue evidence="1">Blood</tissue>
    </source>
</reference>
<name>A0ABD0QNJ1_CIRMR</name>
<keyword evidence="2" id="KW-1185">Reference proteome</keyword>
<accession>A0ABD0QNJ1</accession>
<dbReference type="AlphaFoldDB" id="A0ABD0QNJ1"/>
<evidence type="ECO:0000313" key="2">
    <source>
        <dbReference type="Proteomes" id="UP001529510"/>
    </source>
</evidence>